<organism evidence="2 3">
    <name type="scientific">Aspergillus oryzae</name>
    <name type="common">Yellow koji mold</name>
    <dbReference type="NCBI Taxonomy" id="5062"/>
    <lineage>
        <taxon>Eukaryota</taxon>
        <taxon>Fungi</taxon>
        <taxon>Dikarya</taxon>
        <taxon>Ascomycota</taxon>
        <taxon>Pezizomycotina</taxon>
        <taxon>Eurotiomycetes</taxon>
        <taxon>Eurotiomycetidae</taxon>
        <taxon>Eurotiales</taxon>
        <taxon>Aspergillaceae</taxon>
        <taxon>Aspergillus</taxon>
        <taxon>Aspergillus subgen. Circumdati</taxon>
    </lineage>
</organism>
<name>A0AAN4YS55_ASPOZ</name>
<protein>
    <submittedName>
        <fullName evidence="2">Unnamed protein product</fullName>
    </submittedName>
</protein>
<feature type="region of interest" description="Disordered" evidence="1">
    <location>
        <begin position="1"/>
        <end position="36"/>
    </location>
</feature>
<feature type="compositionally biased region" description="Basic and acidic residues" evidence="1">
    <location>
        <begin position="25"/>
        <end position="36"/>
    </location>
</feature>
<feature type="compositionally biased region" description="Acidic residues" evidence="1">
    <location>
        <begin position="15"/>
        <end position="24"/>
    </location>
</feature>
<reference evidence="2" key="1">
    <citation type="submission" date="2023-04" db="EMBL/GenBank/DDBJ databases">
        <title>Aspergillus oryzae NBRC 4228.</title>
        <authorList>
            <person name="Ichikawa N."/>
            <person name="Sato H."/>
            <person name="Tonouchi N."/>
        </authorList>
    </citation>
    <scope>NUCLEOTIDE SEQUENCE</scope>
    <source>
        <strain evidence="2">NBRC 4228</strain>
    </source>
</reference>
<evidence type="ECO:0000313" key="3">
    <source>
        <dbReference type="Proteomes" id="UP001165205"/>
    </source>
</evidence>
<gene>
    <name evidence="2" type="ORF">Aory04_000852800</name>
</gene>
<dbReference type="AlphaFoldDB" id="A0AAN4YS55"/>
<evidence type="ECO:0000256" key="1">
    <source>
        <dbReference type="SAM" id="MobiDB-lite"/>
    </source>
</evidence>
<dbReference type="EMBL" id="BSYA01000108">
    <property type="protein sequence ID" value="GMG32904.1"/>
    <property type="molecule type" value="Genomic_DNA"/>
</dbReference>
<evidence type="ECO:0000313" key="2">
    <source>
        <dbReference type="EMBL" id="GMG32904.1"/>
    </source>
</evidence>
<feature type="region of interest" description="Disordered" evidence="1">
    <location>
        <begin position="106"/>
        <end position="142"/>
    </location>
</feature>
<feature type="compositionally biased region" description="Polar residues" evidence="1">
    <location>
        <begin position="1"/>
        <end position="11"/>
    </location>
</feature>
<accession>A0AAN4YS55</accession>
<proteinExistence type="predicted"/>
<feature type="compositionally biased region" description="Basic and acidic residues" evidence="1">
    <location>
        <begin position="116"/>
        <end position="130"/>
    </location>
</feature>
<sequence>MSTHPHSSEVGTSEEYGEPGSEEVEDHREVGCDDCDKGLARAPGVGNLGAVQRLLVCVRDDLLGEISWTYRDEKDALESGADENKHTGAQHDGRCDLLDELQARFPQHGNWDEDEVRIGDDVGDERHPDDGLGNSGLTDVYM</sequence>
<comment type="caution">
    <text evidence="2">The sequence shown here is derived from an EMBL/GenBank/DDBJ whole genome shotgun (WGS) entry which is preliminary data.</text>
</comment>
<dbReference type="Proteomes" id="UP001165205">
    <property type="component" value="Unassembled WGS sequence"/>
</dbReference>